<dbReference type="InterPro" id="IPR043147">
    <property type="entry name" value="Penicillin_amidase_A-knob"/>
</dbReference>
<keyword evidence="6" id="KW-0472">Membrane</keyword>
<feature type="transmembrane region" description="Helical" evidence="6">
    <location>
        <begin position="31"/>
        <end position="50"/>
    </location>
</feature>
<dbReference type="Gene3D" id="1.10.439.10">
    <property type="entry name" value="Penicillin Amidohydrolase, domain 1"/>
    <property type="match status" value="1"/>
</dbReference>
<feature type="binding site" evidence="5">
    <location>
        <position position="464"/>
    </location>
    <ligand>
        <name>Ca(2+)</name>
        <dbReference type="ChEBI" id="CHEBI:29108"/>
    </ligand>
</feature>
<feature type="binding site" evidence="5">
    <location>
        <position position="691"/>
    </location>
    <ligand>
        <name>Ca(2+)</name>
        <dbReference type="ChEBI" id="CHEBI:29108"/>
    </ligand>
</feature>
<feature type="binding site" evidence="5">
    <location>
        <position position="298"/>
    </location>
    <ligand>
        <name>Ca(2+)</name>
        <dbReference type="ChEBI" id="CHEBI:29108"/>
    </ligand>
</feature>
<keyword evidence="8" id="KW-1185">Reference proteome</keyword>
<accession>A0A1I6UVW6</accession>
<dbReference type="Pfam" id="PF01804">
    <property type="entry name" value="Penicil_amidase"/>
    <property type="match status" value="1"/>
</dbReference>
<dbReference type="RefSeq" id="WP_091839981.1">
    <property type="nucleotide sequence ID" value="NZ_FPAA01000023.1"/>
</dbReference>
<feature type="active site" description="Nucleophile" evidence="4">
    <location>
        <position position="391"/>
    </location>
</feature>
<keyword evidence="5" id="KW-0479">Metal-binding</keyword>
<dbReference type="InterPro" id="IPR023343">
    <property type="entry name" value="Penicillin_amidase_dom1"/>
</dbReference>
<gene>
    <name evidence="7" type="ORF">SAMN05444972_1232</name>
</gene>
<dbReference type="GO" id="GO:0016811">
    <property type="term" value="F:hydrolase activity, acting on carbon-nitrogen (but not peptide) bonds, in linear amides"/>
    <property type="evidence" value="ECO:0007669"/>
    <property type="project" value="InterPro"/>
</dbReference>
<feature type="binding site" evidence="5">
    <location>
        <position position="643"/>
    </location>
    <ligand>
        <name>Ca(2+)</name>
        <dbReference type="ChEBI" id="CHEBI:29108"/>
    </ligand>
</feature>
<reference evidence="8" key="1">
    <citation type="submission" date="2016-10" db="EMBL/GenBank/DDBJ databases">
        <authorList>
            <person name="Varghese N."/>
            <person name="Submissions S."/>
        </authorList>
    </citation>
    <scope>NUCLEOTIDE SEQUENCE [LARGE SCALE GENOMIC DNA]</scope>
    <source>
        <strain evidence="8">DSM 45789</strain>
    </source>
</reference>
<comment type="similarity">
    <text evidence="1">Belongs to the peptidase S45 family.</text>
</comment>
<feature type="binding site" evidence="5">
    <location>
        <position position="467"/>
    </location>
    <ligand>
        <name>Ca(2+)</name>
        <dbReference type="ChEBI" id="CHEBI:29108"/>
    </ligand>
</feature>
<dbReference type="EMBL" id="FPAA01000023">
    <property type="protein sequence ID" value="SFT05524.1"/>
    <property type="molecule type" value="Genomic_DNA"/>
</dbReference>
<keyword evidence="3" id="KW-0865">Zymogen</keyword>
<dbReference type="AlphaFoldDB" id="A0A1I6UVW6"/>
<dbReference type="GO" id="GO:0046872">
    <property type="term" value="F:metal ion binding"/>
    <property type="evidence" value="ECO:0007669"/>
    <property type="project" value="UniProtKB-KW"/>
</dbReference>
<proteinExistence type="inferred from homology"/>
<dbReference type="Gene3D" id="1.10.1400.10">
    <property type="match status" value="1"/>
</dbReference>
<dbReference type="PANTHER" id="PTHR34218">
    <property type="entry name" value="PEPTIDASE S45 PENICILLIN AMIDASE"/>
    <property type="match status" value="1"/>
</dbReference>
<feature type="transmembrane region" description="Helical" evidence="6">
    <location>
        <begin position="6"/>
        <end position="24"/>
    </location>
</feature>
<dbReference type="InterPro" id="IPR043146">
    <property type="entry name" value="Penicillin_amidase_N_B-knob"/>
</dbReference>
<evidence type="ECO:0000313" key="8">
    <source>
        <dbReference type="Proteomes" id="UP000198660"/>
    </source>
</evidence>
<dbReference type="GO" id="GO:0017000">
    <property type="term" value="P:antibiotic biosynthetic process"/>
    <property type="evidence" value="ECO:0007669"/>
    <property type="project" value="InterPro"/>
</dbReference>
<sequence length="944" mass="105398">MHWVLVFSVGVGTLLLLWLCLNQIKQRSRSLLYPLSFLLSITLSLSLIVAPVKALSIHAQEANEGGFYNILPPGQQSLVTLTDYLGNTILKKYPKHYNDQVKMYDSLSKQSPTLTDKDIPTYYKEASLGAPDKPEKTYSPKKDLTITRDHFGVPHVEGKTRNATFYGIGYASAEDRLFLMDVLRHLGRAQLSEFAGDTEENRAMDAEQLKTSPYTEKDLTKQVEHICAQGEEGKQICQDMNNYAAGVNAYIKKARLNWSYLPVEYLGLLKIPQDWKAEDSVAIASFVGGVFGKGGGEEVNSGKFLAQLQKKFGEPEGKKIWAEFHSANDKEAPVTTQQSFPYNNHPSPDPKSTAVLDLSTVNSTLSQLKKPKPIADGPFGPMNLRTPESMSNAILVGKEHTQAGKPIAVFGPQTGYFNPQLLIEMDIKGPGIQSRGVAFAGINLYNQMGRGKDFAWSATSSEADNTDQWILKLCEPDGKEPSMQSDHYLYKGQCIPMETFTHSQSMKVLDKKKPTSIKKLFKRWRHTSPKKAFNKIKGDTHSKLTTQKTTVQRSVYGPVIARGTVDKKPVAITLQRSTYQNELGSTFGFKKLNDPDYMKMGSSAFLKAVDGIDFTFNWFYINNKDIAYKHSGLLPIRDTRTNPYLPSWGTGEYDWTGKYLSPDKQPQEVNPAQGYFANWNNKQAPNFSASDNNYNYGSVYRSLLLEKRLQTAIAGKKLTRADMVNVMLDASTADLKAQEVYPYVLKILGNNAPNGNQQLQAIRDRLANWVASGGHRRDIAPKDGKYDDAPGVAIGDALFKPLVDEVFTDMDGIQAPISPDEQLKSKIEDSPTQHLGSAFQVGYYPFLQKNLRQVLGEKVSDPWHRTYCGNGDLTACRNTLWKALSTTNDRLTKQYGSSDINKWIYDAKQDAIQQSTLGALTIDDMNWVNRPTFQQVVQVGAPHP</sequence>
<keyword evidence="6" id="KW-0812">Transmembrane</keyword>
<dbReference type="Gene3D" id="3.60.20.10">
    <property type="entry name" value="Glutamine Phosphoribosylpyrophosphate, subunit 1, domain 1"/>
    <property type="match status" value="1"/>
</dbReference>
<dbReference type="OrthoDB" id="9759796at2"/>
<protein>
    <submittedName>
        <fullName evidence="7">Penicillin amidase</fullName>
    </submittedName>
</protein>
<name>A0A1I6UVW6_9BACL</name>
<dbReference type="Proteomes" id="UP000198660">
    <property type="component" value="Unassembled WGS sequence"/>
</dbReference>
<dbReference type="InterPro" id="IPR002692">
    <property type="entry name" value="S45"/>
</dbReference>
<evidence type="ECO:0000313" key="7">
    <source>
        <dbReference type="EMBL" id="SFT05524.1"/>
    </source>
</evidence>
<dbReference type="SUPFAM" id="SSF56235">
    <property type="entry name" value="N-terminal nucleophile aminohydrolases (Ntn hydrolases)"/>
    <property type="match status" value="1"/>
</dbReference>
<dbReference type="Gene3D" id="2.30.120.10">
    <property type="match status" value="1"/>
</dbReference>
<dbReference type="PANTHER" id="PTHR34218:SF4">
    <property type="entry name" value="ACYL-HOMOSERINE LACTONE ACYLASE QUIP"/>
    <property type="match status" value="1"/>
</dbReference>
<dbReference type="InterPro" id="IPR029055">
    <property type="entry name" value="Ntn_hydrolases_N"/>
</dbReference>
<keyword evidence="5" id="KW-0106">Calcium</keyword>
<evidence type="ECO:0000256" key="5">
    <source>
        <dbReference type="PIRSR" id="PIRSR001227-2"/>
    </source>
</evidence>
<evidence type="ECO:0000256" key="1">
    <source>
        <dbReference type="ARBA" id="ARBA00006586"/>
    </source>
</evidence>
<organism evidence="7 8">
    <name type="scientific">Marininema halotolerans</name>
    <dbReference type="NCBI Taxonomy" id="1155944"/>
    <lineage>
        <taxon>Bacteria</taxon>
        <taxon>Bacillati</taxon>
        <taxon>Bacillota</taxon>
        <taxon>Bacilli</taxon>
        <taxon>Bacillales</taxon>
        <taxon>Thermoactinomycetaceae</taxon>
        <taxon>Marininema</taxon>
    </lineage>
</organism>
<keyword evidence="6" id="KW-1133">Transmembrane helix</keyword>
<evidence type="ECO:0000256" key="2">
    <source>
        <dbReference type="ARBA" id="ARBA00022801"/>
    </source>
</evidence>
<keyword evidence="2" id="KW-0378">Hydrolase</keyword>
<comment type="cofactor">
    <cofactor evidence="5">
        <name>Ca(2+)</name>
        <dbReference type="ChEBI" id="CHEBI:29108"/>
    </cofactor>
    <text evidence="5">Binds 1 Ca(2+) ion per dimer.</text>
</comment>
<evidence type="ECO:0000256" key="6">
    <source>
        <dbReference type="SAM" id="Phobius"/>
    </source>
</evidence>
<evidence type="ECO:0000256" key="4">
    <source>
        <dbReference type="PIRSR" id="PIRSR001227-1"/>
    </source>
</evidence>
<evidence type="ECO:0000256" key="3">
    <source>
        <dbReference type="ARBA" id="ARBA00023145"/>
    </source>
</evidence>